<evidence type="ECO:0000313" key="1">
    <source>
        <dbReference type="EMBL" id="ARN82253.1"/>
    </source>
</evidence>
<dbReference type="Proteomes" id="UP000193978">
    <property type="component" value="Chromosome"/>
</dbReference>
<gene>
    <name evidence="1" type="ORF">B1812_15475</name>
</gene>
<sequence length="69" mass="7911">MRAVFIPDRDRKQFSTRKVSTRKEAEQDAPPWAIRFARVMGGFMAFDSQAALDEWLARAERLRAQGVAV</sequence>
<accession>A0A1W6MXF7</accession>
<keyword evidence="2" id="KW-1185">Reference proteome</keyword>
<reference evidence="1 2" key="1">
    <citation type="submission" date="2017-02" db="EMBL/GenBank/DDBJ databases">
        <authorList>
            <person name="Peterson S.W."/>
        </authorList>
    </citation>
    <scope>NUCLEOTIDE SEQUENCE [LARGE SCALE GENOMIC DNA]</scope>
    <source>
        <strain evidence="1 2">S285</strain>
    </source>
</reference>
<protein>
    <submittedName>
        <fullName evidence="1">Uncharacterized protein</fullName>
    </submittedName>
</protein>
<proteinExistence type="predicted"/>
<dbReference type="STRING" id="655015.B1812_15475"/>
<dbReference type="AlphaFoldDB" id="A0A1W6MXF7"/>
<organism evidence="1 2">
    <name type="scientific">Methylocystis bryophila</name>
    <dbReference type="NCBI Taxonomy" id="655015"/>
    <lineage>
        <taxon>Bacteria</taxon>
        <taxon>Pseudomonadati</taxon>
        <taxon>Pseudomonadota</taxon>
        <taxon>Alphaproteobacteria</taxon>
        <taxon>Hyphomicrobiales</taxon>
        <taxon>Methylocystaceae</taxon>
        <taxon>Methylocystis</taxon>
    </lineage>
</organism>
<dbReference type="EMBL" id="CP019948">
    <property type="protein sequence ID" value="ARN82253.1"/>
    <property type="molecule type" value="Genomic_DNA"/>
</dbReference>
<dbReference type="KEGG" id="mbry:B1812_15475"/>
<evidence type="ECO:0000313" key="2">
    <source>
        <dbReference type="Proteomes" id="UP000193978"/>
    </source>
</evidence>
<dbReference type="RefSeq" id="WP_085772380.1">
    <property type="nucleotide sequence ID" value="NZ_AP027149.1"/>
</dbReference>
<name>A0A1W6MXF7_9HYPH</name>